<dbReference type="CDD" id="cd05333">
    <property type="entry name" value="BKR_SDR_c"/>
    <property type="match status" value="1"/>
</dbReference>
<evidence type="ECO:0000256" key="3">
    <source>
        <dbReference type="ARBA" id="ARBA00023002"/>
    </source>
</evidence>
<evidence type="ECO:0000256" key="2">
    <source>
        <dbReference type="ARBA" id="ARBA00022857"/>
    </source>
</evidence>
<protein>
    <recommendedName>
        <fullName evidence="6">3-oxoacyl-[acyl-carrier-protein] reductase</fullName>
        <ecNumber evidence="6">1.1.1.100</ecNumber>
    </recommendedName>
</protein>
<dbReference type="FunFam" id="3.40.50.720:FF:000115">
    <property type="entry name" value="3-oxoacyl-[acyl-carrier-protein] reductase FabG"/>
    <property type="match status" value="1"/>
</dbReference>
<evidence type="ECO:0000259" key="7">
    <source>
        <dbReference type="SMART" id="SM00822"/>
    </source>
</evidence>
<feature type="domain" description="Ketoreductase" evidence="7">
    <location>
        <begin position="8"/>
        <end position="192"/>
    </location>
</feature>
<evidence type="ECO:0000313" key="8">
    <source>
        <dbReference type="EMBL" id="KKS43779.1"/>
    </source>
</evidence>
<feature type="active site" description="Proton acceptor" evidence="4">
    <location>
        <position position="156"/>
    </location>
</feature>
<dbReference type="InterPro" id="IPR050259">
    <property type="entry name" value="SDR"/>
</dbReference>
<feature type="binding site" evidence="5">
    <location>
        <begin position="14"/>
        <end position="17"/>
    </location>
    <ligand>
        <name>NADP(+)</name>
        <dbReference type="ChEBI" id="CHEBI:58349"/>
    </ligand>
</feature>
<dbReference type="InterPro" id="IPR036291">
    <property type="entry name" value="NAD(P)-bd_dom_sf"/>
</dbReference>
<dbReference type="PROSITE" id="PS00061">
    <property type="entry name" value="ADH_SHORT"/>
    <property type="match status" value="1"/>
</dbReference>
<accession>A0A0G0Z4Z4</accession>
<dbReference type="Pfam" id="PF13561">
    <property type="entry name" value="adh_short_C2"/>
    <property type="match status" value="1"/>
</dbReference>
<feature type="binding site" evidence="5">
    <location>
        <position position="91"/>
    </location>
    <ligand>
        <name>NADP(+)</name>
        <dbReference type="ChEBI" id="CHEBI:58349"/>
    </ligand>
</feature>
<dbReference type="InterPro" id="IPR011284">
    <property type="entry name" value="3oxo_ACP_reduc"/>
</dbReference>
<evidence type="ECO:0000256" key="6">
    <source>
        <dbReference type="RuleBase" id="RU366074"/>
    </source>
</evidence>
<keyword evidence="6" id="KW-0275">Fatty acid biosynthesis</keyword>
<dbReference type="InterPro" id="IPR057326">
    <property type="entry name" value="KR_dom"/>
</dbReference>
<comment type="function">
    <text evidence="6">Catalyzes the NADPH-dependent reduction of beta-ketoacyl-ACP substrates to beta-hydroxyacyl-ACP products, the first reductive step in the elongation cycle of fatty acid biosynthesis.</text>
</comment>
<evidence type="ECO:0000256" key="1">
    <source>
        <dbReference type="ARBA" id="ARBA00006484"/>
    </source>
</evidence>
<dbReference type="EMBL" id="LCCZ01000021">
    <property type="protein sequence ID" value="KKS43779.1"/>
    <property type="molecule type" value="Genomic_DNA"/>
</dbReference>
<evidence type="ECO:0000256" key="4">
    <source>
        <dbReference type="PIRSR" id="PIRSR611284-1"/>
    </source>
</evidence>
<dbReference type="NCBIfam" id="TIGR01830">
    <property type="entry name" value="3oxo_ACP_reduc"/>
    <property type="match status" value="1"/>
</dbReference>
<dbReference type="PATRIC" id="fig|1618341.3.peg.399"/>
<feature type="binding site" evidence="5">
    <location>
        <begin position="156"/>
        <end position="160"/>
    </location>
    <ligand>
        <name>NADP(+)</name>
        <dbReference type="ChEBI" id="CHEBI:58349"/>
    </ligand>
</feature>
<organism evidence="8 9">
    <name type="scientific">candidate division CPR1 bacterium GW2011_GWA2_42_17</name>
    <dbReference type="NCBI Taxonomy" id="1618341"/>
    <lineage>
        <taxon>Bacteria</taxon>
        <taxon>candidate division CPR1</taxon>
    </lineage>
</organism>
<dbReference type="AlphaFoldDB" id="A0A0G0Z4Z4"/>
<dbReference type="UniPathway" id="UPA00094"/>
<dbReference type="InterPro" id="IPR002347">
    <property type="entry name" value="SDR_fam"/>
</dbReference>
<dbReference type="PANTHER" id="PTHR42879">
    <property type="entry name" value="3-OXOACYL-(ACYL-CARRIER-PROTEIN) REDUCTASE"/>
    <property type="match status" value="1"/>
</dbReference>
<comment type="catalytic activity">
    <reaction evidence="6">
        <text>a (3R)-hydroxyacyl-[ACP] + NADP(+) = a 3-oxoacyl-[ACP] + NADPH + H(+)</text>
        <dbReference type="Rhea" id="RHEA:17397"/>
        <dbReference type="Rhea" id="RHEA-COMP:9916"/>
        <dbReference type="Rhea" id="RHEA-COMP:9945"/>
        <dbReference type="ChEBI" id="CHEBI:15378"/>
        <dbReference type="ChEBI" id="CHEBI:57783"/>
        <dbReference type="ChEBI" id="CHEBI:58349"/>
        <dbReference type="ChEBI" id="CHEBI:78776"/>
        <dbReference type="ChEBI" id="CHEBI:78827"/>
        <dbReference type="EC" id="1.1.1.100"/>
    </reaction>
</comment>
<keyword evidence="3 6" id="KW-0560">Oxidoreductase</keyword>
<proteinExistence type="inferred from homology"/>
<dbReference type="SUPFAM" id="SSF51735">
    <property type="entry name" value="NAD(P)-binding Rossmann-fold domains"/>
    <property type="match status" value="1"/>
</dbReference>
<keyword evidence="6" id="KW-0444">Lipid biosynthesis</keyword>
<gene>
    <name evidence="8" type="ORF">UV05_C0021G0006</name>
</gene>
<dbReference type="PANTHER" id="PTHR42879:SF2">
    <property type="entry name" value="3-OXOACYL-[ACYL-CARRIER-PROTEIN] REDUCTASE FABG"/>
    <property type="match status" value="1"/>
</dbReference>
<dbReference type="NCBIfam" id="NF009466">
    <property type="entry name" value="PRK12826.1-2"/>
    <property type="match status" value="1"/>
</dbReference>
<comment type="subunit">
    <text evidence="6">Homotetramer.</text>
</comment>
<dbReference type="SMART" id="SM00822">
    <property type="entry name" value="PKS_KR"/>
    <property type="match status" value="1"/>
</dbReference>
<dbReference type="Gene3D" id="3.40.50.720">
    <property type="entry name" value="NAD(P)-binding Rossmann-like Domain"/>
    <property type="match status" value="1"/>
</dbReference>
<keyword evidence="6" id="KW-0276">Fatty acid metabolism</keyword>
<dbReference type="PRINTS" id="PR00080">
    <property type="entry name" value="SDRFAMILY"/>
</dbReference>
<dbReference type="PRINTS" id="PR00081">
    <property type="entry name" value="GDHRDH"/>
</dbReference>
<dbReference type="InterPro" id="IPR020904">
    <property type="entry name" value="Sc_DH/Rdtase_CS"/>
</dbReference>
<dbReference type="EC" id="1.1.1.100" evidence="6"/>
<comment type="caution">
    <text evidence="8">The sequence shown here is derived from an EMBL/GenBank/DDBJ whole genome shotgun (WGS) entry which is preliminary data.</text>
</comment>
<reference evidence="8 9" key="1">
    <citation type="journal article" date="2015" name="Nature">
        <title>rRNA introns, odd ribosomes, and small enigmatic genomes across a large radiation of phyla.</title>
        <authorList>
            <person name="Brown C.T."/>
            <person name="Hug L.A."/>
            <person name="Thomas B.C."/>
            <person name="Sharon I."/>
            <person name="Castelle C.J."/>
            <person name="Singh A."/>
            <person name="Wilkins M.J."/>
            <person name="Williams K.H."/>
            <person name="Banfield J.F."/>
        </authorList>
    </citation>
    <scope>NUCLEOTIDE SEQUENCE [LARGE SCALE GENOMIC DNA]</scope>
</reference>
<comment type="pathway">
    <text evidence="6">Lipid metabolism; fatty acid biosynthesis.</text>
</comment>
<evidence type="ECO:0000313" key="9">
    <source>
        <dbReference type="Proteomes" id="UP000034875"/>
    </source>
</evidence>
<dbReference type="GO" id="GO:0006633">
    <property type="term" value="P:fatty acid biosynthetic process"/>
    <property type="evidence" value="ECO:0007669"/>
    <property type="project" value="UniProtKB-UniPathway"/>
</dbReference>
<feature type="binding site" evidence="5">
    <location>
        <position position="189"/>
    </location>
    <ligand>
        <name>NADP(+)</name>
        <dbReference type="ChEBI" id="CHEBI:58349"/>
    </ligand>
</feature>
<keyword evidence="6" id="KW-0443">Lipid metabolism</keyword>
<comment type="similarity">
    <text evidence="1 6">Belongs to the short-chain dehydrogenases/reductases (SDR) family.</text>
</comment>
<sequence length="248" mass="26594">MNKLFKDNVVLVTGATRGIGKDVAIAFAQEGAIAIIIGRSAETAQQTKTEIISLGLKAESYVCDVTNLKNVQEIANKILDKFNRIDILVNNAGITKDNLLLRMSEDDWDEVMKVNLRGVFNCTKVISKVMLKAQKGRIINISSVIGIKGNMGQANYAASKAGIIGFTKSVALEFASRGITVNAVAPGYIQTEMTDKLNDNTRQQILKTIPLGRFGTAKDVAGVCTFLASSGADYITGQTFVVDGGLTI</sequence>
<dbReference type="NCBIfam" id="NF005559">
    <property type="entry name" value="PRK07231.1"/>
    <property type="match status" value="1"/>
</dbReference>
<dbReference type="Proteomes" id="UP000034875">
    <property type="component" value="Unassembled WGS sequence"/>
</dbReference>
<dbReference type="GO" id="GO:0004316">
    <property type="term" value="F:3-oxoacyl-[acyl-carrier-protein] reductase (NADPH) activity"/>
    <property type="evidence" value="ECO:0007669"/>
    <property type="project" value="UniProtKB-UniRule"/>
</dbReference>
<dbReference type="GO" id="GO:0051287">
    <property type="term" value="F:NAD binding"/>
    <property type="evidence" value="ECO:0007669"/>
    <property type="project" value="UniProtKB-UniRule"/>
</dbReference>
<evidence type="ECO:0000256" key="5">
    <source>
        <dbReference type="PIRSR" id="PIRSR611284-2"/>
    </source>
</evidence>
<keyword evidence="2 5" id="KW-0521">NADP</keyword>
<name>A0A0G0Z4Z4_9BACT</name>